<feature type="region of interest" description="Disordered" evidence="11">
    <location>
        <begin position="83"/>
        <end position="109"/>
    </location>
</feature>
<evidence type="ECO:0000256" key="5">
    <source>
        <dbReference type="ARBA" id="ARBA00022989"/>
    </source>
</evidence>
<dbReference type="Pfam" id="PF00047">
    <property type="entry name" value="ig"/>
    <property type="match status" value="1"/>
</dbReference>
<dbReference type="GO" id="GO:0071222">
    <property type="term" value="P:cellular response to lipopolysaccharide"/>
    <property type="evidence" value="ECO:0007669"/>
    <property type="project" value="TreeGrafter"/>
</dbReference>
<keyword evidence="14" id="KW-1185">Reference proteome</keyword>
<proteinExistence type="predicted"/>
<keyword evidence="3" id="KW-0812">Transmembrane</keyword>
<protein>
    <recommendedName>
        <fullName evidence="12">Ig-like domain-containing protein</fullName>
    </recommendedName>
</protein>
<organism evidence="13 14">
    <name type="scientific">Haplochromis burtoni</name>
    <name type="common">Burton's mouthbrooder</name>
    <name type="synonym">Chromis burtoni</name>
    <dbReference type="NCBI Taxonomy" id="8153"/>
    <lineage>
        <taxon>Eukaryota</taxon>
        <taxon>Metazoa</taxon>
        <taxon>Chordata</taxon>
        <taxon>Craniata</taxon>
        <taxon>Vertebrata</taxon>
        <taxon>Euteleostomi</taxon>
        <taxon>Actinopterygii</taxon>
        <taxon>Neopterygii</taxon>
        <taxon>Teleostei</taxon>
        <taxon>Neoteleostei</taxon>
        <taxon>Acanthomorphata</taxon>
        <taxon>Ovalentaria</taxon>
        <taxon>Cichlomorphae</taxon>
        <taxon>Cichliformes</taxon>
        <taxon>Cichlidae</taxon>
        <taxon>African cichlids</taxon>
        <taxon>Pseudocrenilabrinae</taxon>
        <taxon>Haplochromini</taxon>
        <taxon>Haplochromis</taxon>
    </lineage>
</organism>
<dbReference type="GO" id="GO:0042130">
    <property type="term" value="P:negative regulation of T cell proliferation"/>
    <property type="evidence" value="ECO:0007669"/>
    <property type="project" value="TreeGrafter"/>
</dbReference>
<reference evidence="13" key="2">
    <citation type="submission" date="2025-09" db="UniProtKB">
        <authorList>
            <consortium name="Ensembl"/>
        </authorList>
    </citation>
    <scope>IDENTIFICATION</scope>
</reference>
<keyword evidence="4" id="KW-0732">Signal</keyword>
<dbReference type="InterPro" id="IPR051713">
    <property type="entry name" value="T-cell_Activation_Regulation"/>
</dbReference>
<keyword evidence="7" id="KW-1015">Disulfide bond</keyword>
<dbReference type="SUPFAM" id="SSF48726">
    <property type="entry name" value="Immunoglobulin"/>
    <property type="match status" value="1"/>
</dbReference>
<dbReference type="InterPro" id="IPR003599">
    <property type="entry name" value="Ig_sub"/>
</dbReference>
<dbReference type="InterPro" id="IPR036179">
    <property type="entry name" value="Ig-like_dom_sf"/>
</dbReference>
<evidence type="ECO:0000256" key="7">
    <source>
        <dbReference type="ARBA" id="ARBA00023157"/>
    </source>
</evidence>
<evidence type="ECO:0000256" key="11">
    <source>
        <dbReference type="SAM" id="MobiDB-lite"/>
    </source>
</evidence>
<feature type="compositionally biased region" description="Basic and acidic residues" evidence="11">
    <location>
        <begin position="83"/>
        <end position="93"/>
    </location>
</feature>
<keyword evidence="8" id="KW-0675">Receptor</keyword>
<dbReference type="InterPro" id="IPR013783">
    <property type="entry name" value="Ig-like_fold"/>
</dbReference>
<dbReference type="InterPro" id="IPR013151">
    <property type="entry name" value="Immunoglobulin_dom"/>
</dbReference>
<feature type="region of interest" description="Disordered" evidence="11">
    <location>
        <begin position="12"/>
        <end position="48"/>
    </location>
</feature>
<dbReference type="PANTHER" id="PTHR25466:SF14">
    <property type="entry name" value="BUTYROPHILIN SUBFAMILY 2 MEMBER A2-LIKE-RELATED"/>
    <property type="match status" value="1"/>
</dbReference>
<dbReference type="GO" id="GO:0042102">
    <property type="term" value="P:positive regulation of T cell proliferation"/>
    <property type="evidence" value="ECO:0007669"/>
    <property type="project" value="TreeGrafter"/>
</dbReference>
<dbReference type="InterPro" id="IPR007110">
    <property type="entry name" value="Ig-like_dom"/>
</dbReference>
<dbReference type="PANTHER" id="PTHR25466">
    <property type="entry name" value="T-LYMPHOCYTE ACTIVATION ANTIGEN"/>
    <property type="match status" value="1"/>
</dbReference>
<dbReference type="Ensembl" id="ENSHBUT00000026337.1">
    <property type="protein sequence ID" value="ENSHBUP00000032959.1"/>
    <property type="gene ID" value="ENSHBUG00000019572.1"/>
</dbReference>
<evidence type="ECO:0000256" key="4">
    <source>
        <dbReference type="ARBA" id="ARBA00022729"/>
    </source>
</evidence>
<dbReference type="GO" id="GO:0031295">
    <property type="term" value="P:T cell costimulation"/>
    <property type="evidence" value="ECO:0007669"/>
    <property type="project" value="TreeGrafter"/>
</dbReference>
<feature type="compositionally biased region" description="Basic and acidic residues" evidence="11">
    <location>
        <begin position="100"/>
        <end position="109"/>
    </location>
</feature>
<dbReference type="SMART" id="SM00409">
    <property type="entry name" value="IG"/>
    <property type="match status" value="1"/>
</dbReference>
<dbReference type="GeneTree" id="ENSGT01130000278447"/>
<keyword evidence="5" id="KW-1133">Transmembrane helix</keyword>
<name>A0A3Q2X0J9_HAPBU</name>
<dbReference type="AlphaFoldDB" id="A0A3Q2X0J9"/>
<evidence type="ECO:0000256" key="9">
    <source>
        <dbReference type="ARBA" id="ARBA00023180"/>
    </source>
</evidence>
<dbReference type="PROSITE" id="PS50835">
    <property type="entry name" value="IG_LIKE"/>
    <property type="match status" value="1"/>
</dbReference>
<reference evidence="13" key="1">
    <citation type="submission" date="2025-08" db="UniProtKB">
        <authorList>
            <consortium name="Ensembl"/>
        </authorList>
    </citation>
    <scope>IDENTIFICATION</scope>
</reference>
<dbReference type="GO" id="GO:0006955">
    <property type="term" value="P:immune response"/>
    <property type="evidence" value="ECO:0007669"/>
    <property type="project" value="TreeGrafter"/>
</dbReference>
<evidence type="ECO:0000313" key="13">
    <source>
        <dbReference type="Ensembl" id="ENSHBUP00000032959.1"/>
    </source>
</evidence>
<evidence type="ECO:0000256" key="8">
    <source>
        <dbReference type="ARBA" id="ARBA00023170"/>
    </source>
</evidence>
<sequence>CSDLCRPQLPVRPSRRGYNQLPVTHAKTRNTDTSLSPRDIPDGGGALHVGRRDESVVLTCRSTVQPDGAKVVWKDRNERKVHVCQKDSEQPEKQHRRYRNRTEMKKEPLRTGDLSVTLKHPTNTDRDTYTCTVYSREGKELLEKQVELKIKGQRCRYRGLDIVIDGYFSQCVSLSVTHLLCSSSVILTDTDAIFVVPVRLHELSALICYHISTNNTHLLLTHLYCTYP</sequence>
<evidence type="ECO:0000259" key="12">
    <source>
        <dbReference type="PROSITE" id="PS50835"/>
    </source>
</evidence>
<keyword evidence="9" id="KW-0325">Glycoprotein</keyword>
<feature type="domain" description="Ig-like" evidence="12">
    <location>
        <begin position="37"/>
        <end position="147"/>
    </location>
</feature>
<keyword evidence="6" id="KW-0472">Membrane</keyword>
<evidence type="ECO:0000256" key="1">
    <source>
        <dbReference type="ARBA" id="ARBA00004251"/>
    </source>
</evidence>
<dbReference type="Proteomes" id="UP000264840">
    <property type="component" value="Unplaced"/>
</dbReference>
<comment type="subcellular location">
    <subcellularLocation>
        <location evidence="1">Cell membrane</location>
        <topology evidence="1">Single-pass type I membrane protein</topology>
    </subcellularLocation>
</comment>
<dbReference type="Gene3D" id="2.60.40.10">
    <property type="entry name" value="Immunoglobulins"/>
    <property type="match status" value="1"/>
</dbReference>
<evidence type="ECO:0000313" key="14">
    <source>
        <dbReference type="Proteomes" id="UP000264840"/>
    </source>
</evidence>
<dbReference type="GO" id="GO:0009897">
    <property type="term" value="C:external side of plasma membrane"/>
    <property type="evidence" value="ECO:0007669"/>
    <property type="project" value="TreeGrafter"/>
</dbReference>
<keyword evidence="2" id="KW-1003">Cell membrane</keyword>
<keyword evidence="10" id="KW-0393">Immunoglobulin domain</keyword>
<evidence type="ECO:0000256" key="10">
    <source>
        <dbReference type="ARBA" id="ARBA00023319"/>
    </source>
</evidence>
<evidence type="ECO:0000256" key="6">
    <source>
        <dbReference type="ARBA" id="ARBA00023136"/>
    </source>
</evidence>
<accession>A0A3Q2X0J9</accession>
<evidence type="ECO:0000256" key="2">
    <source>
        <dbReference type="ARBA" id="ARBA00022475"/>
    </source>
</evidence>
<evidence type="ECO:0000256" key="3">
    <source>
        <dbReference type="ARBA" id="ARBA00022692"/>
    </source>
</evidence>
<dbReference type="GO" id="GO:0007166">
    <property type="term" value="P:cell surface receptor signaling pathway"/>
    <property type="evidence" value="ECO:0007669"/>
    <property type="project" value="TreeGrafter"/>
</dbReference>